<evidence type="ECO:0000313" key="1">
    <source>
        <dbReference type="EMBL" id="JAH55641.1"/>
    </source>
</evidence>
<name>A0A0E9TPX7_ANGAN</name>
<reference evidence="1" key="2">
    <citation type="journal article" date="2015" name="Fish Shellfish Immunol.">
        <title>Early steps in the European eel (Anguilla anguilla)-Vibrio vulnificus interaction in the gills: Role of the RtxA13 toxin.</title>
        <authorList>
            <person name="Callol A."/>
            <person name="Pajuelo D."/>
            <person name="Ebbesson L."/>
            <person name="Teles M."/>
            <person name="MacKenzie S."/>
            <person name="Amaro C."/>
        </authorList>
    </citation>
    <scope>NUCLEOTIDE SEQUENCE</scope>
</reference>
<protein>
    <submittedName>
        <fullName evidence="1">Uncharacterized protein</fullName>
    </submittedName>
</protein>
<sequence length="28" mass="3416">MWSFYIIFSIFLLRRLSSKEYAIPLFSS</sequence>
<reference evidence="1" key="1">
    <citation type="submission" date="2014-11" db="EMBL/GenBank/DDBJ databases">
        <authorList>
            <person name="Amaro Gonzalez C."/>
        </authorList>
    </citation>
    <scope>NUCLEOTIDE SEQUENCE</scope>
</reference>
<organism evidence="1">
    <name type="scientific">Anguilla anguilla</name>
    <name type="common">European freshwater eel</name>
    <name type="synonym">Muraena anguilla</name>
    <dbReference type="NCBI Taxonomy" id="7936"/>
    <lineage>
        <taxon>Eukaryota</taxon>
        <taxon>Metazoa</taxon>
        <taxon>Chordata</taxon>
        <taxon>Craniata</taxon>
        <taxon>Vertebrata</taxon>
        <taxon>Euteleostomi</taxon>
        <taxon>Actinopterygii</taxon>
        <taxon>Neopterygii</taxon>
        <taxon>Teleostei</taxon>
        <taxon>Anguilliformes</taxon>
        <taxon>Anguillidae</taxon>
        <taxon>Anguilla</taxon>
    </lineage>
</organism>
<proteinExistence type="predicted"/>
<accession>A0A0E9TPX7</accession>
<dbReference type="EMBL" id="GBXM01052936">
    <property type="protein sequence ID" value="JAH55641.1"/>
    <property type="molecule type" value="Transcribed_RNA"/>
</dbReference>
<dbReference type="AlphaFoldDB" id="A0A0E9TPX7"/>